<dbReference type="PANTHER" id="PTHR43756:SF5">
    <property type="entry name" value="CHOLINE MONOOXYGENASE, CHLOROPLASTIC"/>
    <property type="match status" value="1"/>
</dbReference>
<accession>B8KXY9</accession>
<organism evidence="8 9">
    <name type="scientific">Luminiphilus syltensis NOR5-1B</name>
    <dbReference type="NCBI Taxonomy" id="565045"/>
    <lineage>
        <taxon>Bacteria</taxon>
        <taxon>Pseudomonadati</taxon>
        <taxon>Pseudomonadota</taxon>
        <taxon>Gammaproteobacteria</taxon>
        <taxon>Cellvibrionales</taxon>
        <taxon>Halieaceae</taxon>
        <taxon>Luminiphilus</taxon>
    </lineage>
</organism>
<dbReference type="PROSITE" id="PS51296">
    <property type="entry name" value="RIESKE"/>
    <property type="match status" value="1"/>
</dbReference>
<reference evidence="9" key="1">
    <citation type="journal article" date="2013" name="BMC Microbiol.">
        <title>Taxonomy and evolution of bacteriochlorophyll a-containing members of the OM60/NOR5 clade of marine gammaproteobacteria: description of Luminiphilus syltensis gen. nov., sp. nov., reclassification of Haliea rubra as Pseudohaliea rubra gen. nov., comb. nov., and emendation of Chromatocurvus halotolerans.</title>
        <authorList>
            <person name="Spring S."/>
            <person name="Riedel T."/>
            <person name="Sproer C."/>
            <person name="Yan S."/>
            <person name="Harder J."/>
            <person name="Fuchs B.M."/>
        </authorList>
    </citation>
    <scope>NUCLEOTIDE SEQUENCE [LARGE SCALE GENOMIC DNA]</scope>
    <source>
        <strain evidence="9">NOR51-B</strain>
    </source>
</reference>
<dbReference type="Pfam" id="PF00355">
    <property type="entry name" value="Rieske"/>
    <property type="match status" value="1"/>
</dbReference>
<dbReference type="RefSeq" id="WP_009021234.1">
    <property type="nucleotide sequence ID" value="NZ_DS999411.1"/>
</dbReference>
<keyword evidence="2" id="KW-0001">2Fe-2S</keyword>
<evidence type="ECO:0000256" key="6">
    <source>
        <dbReference type="ARBA" id="ARBA00023014"/>
    </source>
</evidence>
<dbReference type="CDD" id="cd08882">
    <property type="entry name" value="RHO_alpha_C_MupW-like"/>
    <property type="match status" value="1"/>
</dbReference>
<feature type="domain" description="Rieske" evidence="7">
    <location>
        <begin position="66"/>
        <end position="173"/>
    </location>
</feature>
<protein>
    <submittedName>
        <fullName evidence="8">Rieske (2Fe-2S) domain protein</fullName>
    </submittedName>
</protein>
<dbReference type="Pfam" id="PF00848">
    <property type="entry name" value="Ring_hydroxyl_A"/>
    <property type="match status" value="1"/>
</dbReference>
<dbReference type="SUPFAM" id="SSF50022">
    <property type="entry name" value="ISP domain"/>
    <property type="match status" value="1"/>
</dbReference>
<dbReference type="PRINTS" id="PR00090">
    <property type="entry name" value="RNGDIOXGNASE"/>
</dbReference>
<keyword evidence="3" id="KW-0479">Metal-binding</keyword>
<gene>
    <name evidence="8" type="ORF">NOR51B_2442</name>
</gene>
<dbReference type="HOGENOM" id="CLU_026244_3_1_6"/>
<keyword evidence="9" id="KW-1185">Reference proteome</keyword>
<dbReference type="PANTHER" id="PTHR43756">
    <property type="entry name" value="CHOLINE MONOOXYGENASE, CHLOROPLASTIC"/>
    <property type="match status" value="1"/>
</dbReference>
<dbReference type="InterPro" id="IPR001663">
    <property type="entry name" value="Rng_hydr_dOase-A"/>
</dbReference>
<dbReference type="Gene3D" id="2.102.10.10">
    <property type="entry name" value="Rieske [2Fe-2S] iron-sulphur domain"/>
    <property type="match status" value="1"/>
</dbReference>
<dbReference type="SUPFAM" id="SSF55961">
    <property type="entry name" value="Bet v1-like"/>
    <property type="match status" value="1"/>
</dbReference>
<dbReference type="eggNOG" id="COG4638">
    <property type="taxonomic scope" value="Bacteria"/>
</dbReference>
<evidence type="ECO:0000313" key="8">
    <source>
        <dbReference type="EMBL" id="EED36491.1"/>
    </source>
</evidence>
<proteinExistence type="predicted"/>
<comment type="cofactor">
    <cofactor evidence="1">
        <name>Fe cation</name>
        <dbReference type="ChEBI" id="CHEBI:24875"/>
    </cofactor>
</comment>
<dbReference type="AlphaFoldDB" id="B8KXY9"/>
<dbReference type="GO" id="GO:0016491">
    <property type="term" value="F:oxidoreductase activity"/>
    <property type="evidence" value="ECO:0007669"/>
    <property type="project" value="UniProtKB-KW"/>
</dbReference>
<dbReference type="InterPro" id="IPR015879">
    <property type="entry name" value="Ring_hydroxy_dOase_asu_C_dom"/>
</dbReference>
<evidence type="ECO:0000313" key="9">
    <source>
        <dbReference type="Proteomes" id="UP000004699"/>
    </source>
</evidence>
<dbReference type="Gene3D" id="3.90.380.10">
    <property type="entry name" value="Naphthalene 1,2-dioxygenase Alpha Subunit, Chain A, domain 1"/>
    <property type="match status" value="1"/>
</dbReference>
<keyword evidence="6" id="KW-0411">Iron-sulfur</keyword>
<evidence type="ECO:0000256" key="4">
    <source>
        <dbReference type="ARBA" id="ARBA00023002"/>
    </source>
</evidence>
<sequence>MNAINKQSPANGPSYQEYLDRETVPVPEHLRVTDSPDLGSMRLDPTRYTSRDMHDLEVQYVWSKTWQFACREEDIPDVGDYTLYEVADLSLIVVRTSDTGIKAFFNSCLHRGRKLVTEDGCSNKFRCPYHAWTWNTDGSIAFVPCKNDFEYAGEDAFQLPEALVDTWQGFVFVNPDAKAMPLLEYLEVLPEHFKDYELGDCYKVLHVEKVVECNWKAAQEAFMESYHVIATHPNILKFMGDCNAQYDILGDHTSRAITANAVHSPHIKPLSEQEVMEETLRGSGRVLFDGELKVPEGMTARAFLAAMNREQFSKDYDRDFSEVTDAELLDAMLYLAFPNTQIWGGFLGNIVYRSRPHGHDPDKCIFDIMVLQRLPKGAEKPRGVKPTRLNVDQSFADAEELGVLAGVFDEDMNNLPHMQQGMKIAAMNGRDGLILGDYQESRIKHLHNMIDKYIDAGGQS</sequence>
<dbReference type="Proteomes" id="UP000004699">
    <property type="component" value="Unassembled WGS sequence"/>
</dbReference>
<dbReference type="CDD" id="cd03469">
    <property type="entry name" value="Rieske_RO_Alpha_N"/>
    <property type="match status" value="1"/>
</dbReference>
<keyword evidence="4" id="KW-0560">Oxidoreductase</keyword>
<keyword evidence="5" id="KW-0408">Iron</keyword>
<dbReference type="GO" id="GO:0051537">
    <property type="term" value="F:2 iron, 2 sulfur cluster binding"/>
    <property type="evidence" value="ECO:0007669"/>
    <property type="project" value="UniProtKB-KW"/>
</dbReference>
<dbReference type="OrthoDB" id="9769355at2"/>
<dbReference type="EMBL" id="DS999411">
    <property type="protein sequence ID" value="EED36491.1"/>
    <property type="molecule type" value="Genomic_DNA"/>
</dbReference>
<evidence type="ECO:0000256" key="3">
    <source>
        <dbReference type="ARBA" id="ARBA00022723"/>
    </source>
</evidence>
<dbReference type="InterPro" id="IPR017941">
    <property type="entry name" value="Rieske_2Fe-2S"/>
</dbReference>
<dbReference type="InterPro" id="IPR036922">
    <property type="entry name" value="Rieske_2Fe-2S_sf"/>
</dbReference>
<evidence type="ECO:0000256" key="1">
    <source>
        <dbReference type="ARBA" id="ARBA00001962"/>
    </source>
</evidence>
<evidence type="ECO:0000256" key="2">
    <source>
        <dbReference type="ARBA" id="ARBA00022714"/>
    </source>
</evidence>
<dbReference type="STRING" id="565045.NOR51B_2442"/>
<dbReference type="GO" id="GO:0005506">
    <property type="term" value="F:iron ion binding"/>
    <property type="evidence" value="ECO:0007669"/>
    <property type="project" value="InterPro"/>
</dbReference>
<name>B8KXY9_9GAMM</name>
<evidence type="ECO:0000256" key="5">
    <source>
        <dbReference type="ARBA" id="ARBA00023004"/>
    </source>
</evidence>
<evidence type="ECO:0000259" key="7">
    <source>
        <dbReference type="PROSITE" id="PS51296"/>
    </source>
</evidence>